<keyword evidence="3" id="KW-1185">Reference proteome</keyword>
<dbReference type="Proteomes" id="UP000694395">
    <property type="component" value="Chromosome 31"/>
</dbReference>
<dbReference type="InterPro" id="IPR036397">
    <property type="entry name" value="RNaseH_sf"/>
</dbReference>
<dbReference type="Pfam" id="PF13358">
    <property type="entry name" value="DDE_3"/>
    <property type="match status" value="1"/>
</dbReference>
<evidence type="ECO:0000313" key="3">
    <source>
        <dbReference type="Proteomes" id="UP000694395"/>
    </source>
</evidence>
<dbReference type="GO" id="GO:0003676">
    <property type="term" value="F:nucleic acid binding"/>
    <property type="evidence" value="ECO:0007669"/>
    <property type="project" value="InterPro"/>
</dbReference>
<dbReference type="AlphaFoldDB" id="A0A8K9V481"/>
<feature type="domain" description="Tc1-like transposase DDE" evidence="1">
    <location>
        <begin position="171"/>
        <end position="233"/>
    </location>
</feature>
<organism evidence="2 3">
    <name type="scientific">Oncorhynchus mykiss</name>
    <name type="common">Rainbow trout</name>
    <name type="synonym">Salmo gairdneri</name>
    <dbReference type="NCBI Taxonomy" id="8022"/>
    <lineage>
        <taxon>Eukaryota</taxon>
        <taxon>Metazoa</taxon>
        <taxon>Chordata</taxon>
        <taxon>Craniata</taxon>
        <taxon>Vertebrata</taxon>
        <taxon>Euteleostomi</taxon>
        <taxon>Actinopterygii</taxon>
        <taxon>Neopterygii</taxon>
        <taxon>Teleostei</taxon>
        <taxon>Protacanthopterygii</taxon>
        <taxon>Salmoniformes</taxon>
        <taxon>Salmonidae</taxon>
        <taxon>Salmoninae</taxon>
        <taxon>Oncorhynchus</taxon>
    </lineage>
</organism>
<name>A0A8K9V481_ONCMY</name>
<protein>
    <recommendedName>
        <fullName evidence="1">Tc1-like transposase DDE domain-containing protein</fullName>
    </recommendedName>
</protein>
<evidence type="ECO:0000313" key="2">
    <source>
        <dbReference type="Ensembl" id="ENSOMYP00000114972.1"/>
    </source>
</evidence>
<evidence type="ECO:0000259" key="1">
    <source>
        <dbReference type="Pfam" id="PF13358"/>
    </source>
</evidence>
<dbReference type="GeneTree" id="ENSGT01150000286979"/>
<accession>A0A8K9V481</accession>
<dbReference type="Gene3D" id="3.30.420.10">
    <property type="entry name" value="Ribonuclease H-like superfamily/Ribonuclease H"/>
    <property type="match status" value="1"/>
</dbReference>
<dbReference type="Ensembl" id="ENSOMYT00000146079.1">
    <property type="protein sequence ID" value="ENSOMYP00000114972.1"/>
    <property type="gene ID" value="ENSOMYG00000070618.1"/>
</dbReference>
<sequence length="250" mass="29288">MQSLRKTSFGDLHVPTYRIFFLHSAWFFRRVIISVLKEGKRLGSATILDIVHTHVLNELTKVSLHILQADFSRNPARVSRNLKSYYSALRKYSAPLNFATFCHISGFKHKDIKLYFFVKNQQQVGHNHEVERHLLDISNFFNKSKTEKLGVQNSGQRDWVASVRRLGLGRRWTFQQDNDPKHTSRSTQKWFCDNKINVPPWPSQSPDLNPIQNPWAELKRAVDKRKPKNVKDLERICIEEWSKIPPKCVP</sequence>
<proteinExistence type="predicted"/>
<reference evidence="2" key="3">
    <citation type="submission" date="2025-09" db="UniProtKB">
        <authorList>
            <consortium name="Ensembl"/>
        </authorList>
    </citation>
    <scope>IDENTIFICATION</scope>
</reference>
<reference evidence="2" key="1">
    <citation type="submission" date="2020-07" db="EMBL/GenBank/DDBJ databases">
        <title>A long reads based de novo assembly of the rainbow trout Arlee double haploid line genome.</title>
        <authorList>
            <person name="Gao G."/>
            <person name="Palti Y."/>
        </authorList>
    </citation>
    <scope>NUCLEOTIDE SEQUENCE [LARGE SCALE GENOMIC DNA]</scope>
</reference>
<reference evidence="2" key="2">
    <citation type="submission" date="2025-08" db="UniProtKB">
        <authorList>
            <consortium name="Ensembl"/>
        </authorList>
    </citation>
    <scope>IDENTIFICATION</scope>
</reference>
<dbReference type="InterPro" id="IPR038717">
    <property type="entry name" value="Tc1-like_DDE_dom"/>
</dbReference>